<feature type="domain" description="7TM-DISM receptor extracellular" evidence="4">
    <location>
        <begin position="50"/>
        <end position="178"/>
    </location>
</feature>
<evidence type="ECO:0000256" key="2">
    <source>
        <dbReference type="SAM" id="Phobius"/>
    </source>
</evidence>
<keyword evidence="2" id="KW-1133">Transmembrane helix</keyword>
<dbReference type="InterPro" id="IPR011622">
    <property type="entry name" value="7TMR_DISM_rcpt_extracell_dom2"/>
</dbReference>
<keyword evidence="2" id="KW-0812">Transmembrane</keyword>
<reference evidence="5 6" key="1">
    <citation type="submission" date="2020-04" db="EMBL/GenBank/DDBJ databases">
        <title>Flammeovirga sp. SR4, a novel species isolated from seawater.</title>
        <authorList>
            <person name="Wang X."/>
        </authorList>
    </citation>
    <scope>NUCLEOTIDE SEQUENCE [LARGE SCALE GENOMIC DNA]</scope>
    <source>
        <strain evidence="5 6">ATCC 23126</strain>
    </source>
</reference>
<organism evidence="5 6">
    <name type="scientific">Flammeovirga aprica JL-4</name>
    <dbReference type="NCBI Taxonomy" id="694437"/>
    <lineage>
        <taxon>Bacteria</taxon>
        <taxon>Pseudomonadati</taxon>
        <taxon>Bacteroidota</taxon>
        <taxon>Cytophagia</taxon>
        <taxon>Cytophagales</taxon>
        <taxon>Flammeovirgaceae</taxon>
        <taxon>Flammeovirga</taxon>
    </lineage>
</organism>
<feature type="transmembrane region" description="Helical" evidence="2">
    <location>
        <begin position="369"/>
        <end position="389"/>
    </location>
</feature>
<dbReference type="RefSeq" id="WP_169660213.1">
    <property type="nucleotide sequence ID" value="NZ_JABANE010000127.1"/>
</dbReference>
<feature type="transmembrane region" description="Helical" evidence="2">
    <location>
        <begin position="339"/>
        <end position="357"/>
    </location>
</feature>
<dbReference type="Pfam" id="PF07695">
    <property type="entry name" value="7TMR-DISM_7TM"/>
    <property type="match status" value="1"/>
</dbReference>
<evidence type="ECO:0000313" key="6">
    <source>
        <dbReference type="Proteomes" id="UP000576082"/>
    </source>
</evidence>
<dbReference type="InterPro" id="IPR011623">
    <property type="entry name" value="7TMR_DISM_rcpt_extracell_dom1"/>
</dbReference>
<keyword evidence="2" id="KW-0472">Membrane</keyword>
<evidence type="ECO:0000259" key="4">
    <source>
        <dbReference type="Pfam" id="PF07696"/>
    </source>
</evidence>
<protein>
    <recommendedName>
        <fullName evidence="7">Chromosome partitioning protein ParA</fullName>
    </recommendedName>
</protein>
<gene>
    <name evidence="5" type="ORF">HHU12_28885</name>
</gene>
<feature type="transmembrane region" description="Helical" evidence="2">
    <location>
        <begin position="285"/>
        <end position="307"/>
    </location>
</feature>
<feature type="transmembrane region" description="Helical" evidence="2">
    <location>
        <begin position="221"/>
        <end position="247"/>
    </location>
</feature>
<proteinExistence type="predicted"/>
<evidence type="ECO:0000259" key="3">
    <source>
        <dbReference type="Pfam" id="PF07695"/>
    </source>
</evidence>
<feature type="transmembrane region" description="Helical" evidence="2">
    <location>
        <begin position="253"/>
        <end position="273"/>
    </location>
</feature>
<evidence type="ECO:0000256" key="1">
    <source>
        <dbReference type="SAM" id="Coils"/>
    </source>
</evidence>
<name>A0A7X9S083_9BACT</name>
<keyword evidence="6" id="KW-1185">Reference proteome</keyword>
<feature type="transmembrane region" description="Helical" evidence="2">
    <location>
        <begin position="192"/>
        <end position="214"/>
    </location>
</feature>
<dbReference type="Pfam" id="PF07696">
    <property type="entry name" value="7TMR-DISMED2"/>
    <property type="match status" value="1"/>
</dbReference>
<dbReference type="EMBL" id="JABANE010000127">
    <property type="protein sequence ID" value="NME72015.1"/>
    <property type="molecule type" value="Genomic_DNA"/>
</dbReference>
<keyword evidence="1" id="KW-0175">Coiled coil</keyword>
<dbReference type="Proteomes" id="UP000576082">
    <property type="component" value="Unassembled WGS sequence"/>
</dbReference>
<evidence type="ECO:0000313" key="5">
    <source>
        <dbReference type="EMBL" id="NME72015.1"/>
    </source>
</evidence>
<comment type="caution">
    <text evidence="5">The sequence shown here is derived from an EMBL/GenBank/DDBJ whole genome shotgun (WGS) entry which is preliminary data.</text>
</comment>
<accession>A0A7X9S083</accession>
<feature type="domain" description="7TM-DISM receptor extracellular" evidence="3">
    <location>
        <begin position="191"/>
        <end position="390"/>
    </location>
</feature>
<feature type="coiled-coil region" evidence="1">
    <location>
        <begin position="421"/>
        <end position="469"/>
    </location>
</feature>
<sequence length="641" mass="74842">MKKLHRNIITIIAFILATPLMLSAEVRPSEVVIGLDDTMQQQLLNLESIPYWKDSTRLISYEELLVRNPKFDVTDHYSKADYDNDANYWLKFKVNIDHNSAKHWIIEIYDQKIQEIFVFLPLLDGTLKKEIMGASHPYEKRMYDHKNFVIPLTHDIDFSKPIYVKVNSNKKVDLHMNFRSINRFVQYSTKEYLWFGLQYGAFIIMAVYSLLLWTSIRDFKYIAYIGHIVVVCLYSMTNDGVAFQFLWPKTPGINTFINAFLSFAVSVTVTNFIREVVDKKLLTRPYHIGINILFGIQFLVLVLTIMGEVPAEGRLSLSITLPVLLVGLVSIYRKSTMSPYYIIGISFLLIGCIVWYLKWYGIIPHNFFTFYGFRMSVIAEMLAFSFALYDTLRLLKESEHQAQRKLLNQQRITELMHEQVIEEQKKNIELSNKVNEELEQKVKERTDELQKREIQLEELNQQLSQRAEKLGKTNYKLDVTNYNLKDEIKKVIEKRFVNSVVTITEFQDLFPDATACKRYLAKQKWSNGFKCKQCGNCSGSKTGQTFTMRCTKCGYVDSVTSNTVFHGVKFDLTKAFYLSYITLYQPDAYRNIELSEMLDMSRNTISKFKTKVKEAKENKLLIPNFTIEENNTIEIEDKKQA</sequence>
<dbReference type="Gene3D" id="2.60.40.2380">
    <property type="match status" value="1"/>
</dbReference>
<dbReference type="AlphaFoldDB" id="A0A7X9S083"/>
<feature type="transmembrane region" description="Helical" evidence="2">
    <location>
        <begin position="313"/>
        <end position="332"/>
    </location>
</feature>
<evidence type="ECO:0008006" key="7">
    <source>
        <dbReference type="Google" id="ProtNLM"/>
    </source>
</evidence>